<evidence type="ECO:0000256" key="1">
    <source>
        <dbReference type="SAM" id="MobiDB-lite"/>
    </source>
</evidence>
<gene>
    <name evidence="2" type="ORF">BgAZ_400450</name>
</gene>
<feature type="compositionally biased region" description="Basic and acidic residues" evidence="1">
    <location>
        <begin position="832"/>
        <end position="842"/>
    </location>
</feature>
<feature type="compositionally biased region" description="Polar residues" evidence="1">
    <location>
        <begin position="819"/>
        <end position="831"/>
    </location>
</feature>
<feature type="region of interest" description="Disordered" evidence="1">
    <location>
        <begin position="816"/>
        <end position="843"/>
    </location>
</feature>
<feature type="compositionally biased region" description="Basic and acidic residues" evidence="1">
    <location>
        <begin position="131"/>
        <end position="155"/>
    </location>
</feature>
<sequence>MANINSNLGKKPNRVGMAVGIAMLIAFIAFGETNNVALATNVDIDKRSNDKVKISSHDYITKEANDIARYTTIEDKCNETSNKNKVVNYEEIESNKHVNASFLDAATSSDMQHSNPWQTEYWTYGPSAHAPDGDSLHHANGESDDGGSHSYEHNEDANKAGMVKVEGVHKGEKAHGGKDTFNIGDVNMMRFNNNASNRRWFTKSEQTWQWFNSNGSNRRWFSSNGGNRKYQPSSGNYSHSKSGKTYDQTRGGRSDSYSTGSNHNNSNSGGNGGHGVDDECDCPEVVYTTAIYNATDGNEGCNCDDDIPIKFKNMEDGHEGDEECGCSEDVYEGVGDNTIYGTDDCECDEDDELKRGNKEFKDYNSSTTTPTNSVNDPSATAPGYGNTTTPTTGVSDPSNTAPGYGNTTTPTTGVSDPSNTAPGYGNTTTPTTGVSDPSNTAPGYGNTTTPTTGVSDPSNTAPGYGNTTTPTTGVSDPSNTAPGYGNNTTPTTGVNDPSATAPGYGNNTTPTNSVNDPSSATAFGYGSTTTPTNSVNDPSATAPGYGNNTTPTNSVNDPSSATAFGYGSTTTPTNSVNDPSSATAFGYGSTTTPTTGVSDPSNTAPGYVNNTTPTTGVSDPYYVAAPGDDKRASNGLNIPPEAWVAPGSKTYHASSQNDSSPEPKKSDKGNNPSLVSGYAYEWYNPSSASGNSYGNGYNQYDQSGNSYGNGYNQSGQSGNSNSYSEGGVSSGSGNSHNYNNSSSTTWEKSEQSSSHSSSEEGVRPAHAYGDNDNLDGQYPRLNEYGQWVVPMICTWVSYDTAGEVKTNNDVSDSFLGGQVSYSNSSSTQQRQDSSHYDERNYDYDDSPLVSYSSPFRGYGSFIQKPRETGKHGLESASFDEYETEDRNNIDIQHSNEGGDANPSFITLYYYTYDDSDNYGNNRCNCENGGECTNPDCNGNKHGQDHGGYKKLHNGRNNFRSKELEVSEKQEV</sequence>
<comment type="caution">
    <text evidence="2">The sequence shown here is derived from an EMBL/GenBank/DDBJ whole genome shotgun (WGS) entry which is preliminary data.</text>
</comment>
<evidence type="ECO:0000313" key="3">
    <source>
        <dbReference type="Proteomes" id="UP001230268"/>
    </source>
</evidence>
<feature type="compositionally biased region" description="Polar residues" evidence="1">
    <location>
        <begin position="505"/>
        <end position="539"/>
    </location>
</feature>
<feature type="region of interest" description="Disordered" evidence="1">
    <location>
        <begin position="694"/>
        <end position="774"/>
    </location>
</feature>
<feature type="compositionally biased region" description="Polar residues" evidence="1">
    <location>
        <begin position="651"/>
        <end position="660"/>
    </location>
</feature>
<accession>A0AAD8LR34</accession>
<feature type="region of interest" description="Disordered" evidence="1">
    <location>
        <begin position="359"/>
        <end position="672"/>
    </location>
</feature>
<organism evidence="2 3">
    <name type="scientific">Babesia gibsoni</name>
    <dbReference type="NCBI Taxonomy" id="33632"/>
    <lineage>
        <taxon>Eukaryota</taxon>
        <taxon>Sar</taxon>
        <taxon>Alveolata</taxon>
        <taxon>Apicomplexa</taxon>
        <taxon>Aconoidasida</taxon>
        <taxon>Piroplasmida</taxon>
        <taxon>Babesiidae</taxon>
        <taxon>Babesia</taxon>
    </lineage>
</organism>
<feature type="compositionally biased region" description="Polar residues" evidence="1">
    <location>
        <begin position="222"/>
        <end position="248"/>
    </location>
</feature>
<dbReference type="EMBL" id="JAVEPI010000004">
    <property type="protein sequence ID" value="KAK1442015.1"/>
    <property type="molecule type" value="Genomic_DNA"/>
</dbReference>
<feature type="compositionally biased region" description="Polar residues" evidence="1">
    <location>
        <begin position="546"/>
        <end position="617"/>
    </location>
</feature>
<evidence type="ECO:0000313" key="2">
    <source>
        <dbReference type="EMBL" id="KAK1442015.1"/>
    </source>
</evidence>
<keyword evidence="3" id="KW-1185">Reference proteome</keyword>
<feature type="region of interest" description="Disordered" evidence="1">
    <location>
        <begin position="222"/>
        <end position="274"/>
    </location>
</feature>
<protein>
    <submittedName>
        <fullName evidence="2">Uncharacterized protein</fullName>
    </submittedName>
</protein>
<dbReference type="Proteomes" id="UP001230268">
    <property type="component" value="Unassembled WGS sequence"/>
</dbReference>
<name>A0AAD8LR34_BABGI</name>
<reference evidence="2" key="1">
    <citation type="submission" date="2023-08" db="EMBL/GenBank/DDBJ databases">
        <title>Draft sequence of the Babesia gibsoni genome.</title>
        <authorList>
            <person name="Yamagishi J.Y."/>
            <person name="Xuan X.X."/>
        </authorList>
    </citation>
    <scope>NUCLEOTIDE SEQUENCE</scope>
    <source>
        <strain evidence="2">Azabu</strain>
    </source>
</reference>
<feature type="region of interest" description="Disordered" evidence="1">
    <location>
        <begin position="122"/>
        <end position="155"/>
    </location>
</feature>
<proteinExistence type="predicted"/>
<dbReference type="AlphaFoldDB" id="A0AAD8LR34"/>
<feature type="compositionally biased region" description="Low complexity" evidence="1">
    <location>
        <begin position="694"/>
        <end position="743"/>
    </location>
</feature>
<feature type="compositionally biased region" description="Low complexity" evidence="1">
    <location>
        <begin position="364"/>
        <end position="497"/>
    </location>
</feature>